<reference evidence="2 3" key="1">
    <citation type="submission" date="2024-05" db="EMBL/GenBank/DDBJ databases">
        <authorList>
            <person name="Wallberg A."/>
        </authorList>
    </citation>
    <scope>NUCLEOTIDE SEQUENCE [LARGE SCALE GENOMIC DNA]</scope>
</reference>
<evidence type="ECO:0000256" key="1">
    <source>
        <dbReference type="SAM" id="MobiDB-lite"/>
    </source>
</evidence>
<dbReference type="AlphaFoldDB" id="A0AAV2RKA8"/>
<dbReference type="Proteomes" id="UP001497623">
    <property type="component" value="Unassembled WGS sequence"/>
</dbReference>
<accession>A0AAV2RKA8</accession>
<feature type="region of interest" description="Disordered" evidence="1">
    <location>
        <begin position="1"/>
        <end position="31"/>
    </location>
</feature>
<proteinExistence type="predicted"/>
<gene>
    <name evidence="2" type="ORF">MNOR_LOCUS25173</name>
</gene>
<evidence type="ECO:0000313" key="3">
    <source>
        <dbReference type="Proteomes" id="UP001497623"/>
    </source>
</evidence>
<sequence>MRHWWDSSEGGVLTTIDNSDEEDDDHPSQEQTLQPDLAHQAIQSLNKCEDPTENTIINDVNMNDGYSTEIMNLELQNDIKFSADTKQSKGGGFSLNSKSGTVGQDKEGFSTYPCKDPSIKHGNREYSNETYSMRNRGILIIESSVPSSFNQMKHFNMESRSRKGNRKTSLTLLSFKRWFRSTRLFSFGESIFLRKPEATHSLKQELTTIVEEIEVSGIKQCDTNTIHCSVQKYNCHLNNEMVSMDNNKKELDMKALTDPITTDGPMTYEEQVNIQKNEIIETNEIINFNEFKGLKELCDINNDLKEDILLQKIMVGNESSFDKNKIEAVPECKRYSQELNIAIAEALGLSPDNADSEICILQGNTVVGSMINTRKRLKQLSEGLESSDEHSSEEELEDPCDVIIMRKRSHRIASRASIMQSYYRYSSQQSSIRPRTVIMGLG</sequence>
<keyword evidence="3" id="KW-1185">Reference proteome</keyword>
<organism evidence="2 3">
    <name type="scientific">Meganyctiphanes norvegica</name>
    <name type="common">Northern krill</name>
    <name type="synonym">Thysanopoda norvegica</name>
    <dbReference type="NCBI Taxonomy" id="48144"/>
    <lineage>
        <taxon>Eukaryota</taxon>
        <taxon>Metazoa</taxon>
        <taxon>Ecdysozoa</taxon>
        <taxon>Arthropoda</taxon>
        <taxon>Crustacea</taxon>
        <taxon>Multicrustacea</taxon>
        <taxon>Malacostraca</taxon>
        <taxon>Eumalacostraca</taxon>
        <taxon>Eucarida</taxon>
        <taxon>Euphausiacea</taxon>
        <taxon>Euphausiidae</taxon>
        <taxon>Meganyctiphanes</taxon>
    </lineage>
</organism>
<evidence type="ECO:0000313" key="2">
    <source>
        <dbReference type="EMBL" id="CAL4125528.1"/>
    </source>
</evidence>
<dbReference type="EMBL" id="CAXKWB010023725">
    <property type="protein sequence ID" value="CAL4125528.1"/>
    <property type="molecule type" value="Genomic_DNA"/>
</dbReference>
<protein>
    <submittedName>
        <fullName evidence="2">Uncharacterized protein</fullName>
    </submittedName>
</protein>
<name>A0AAV2RKA8_MEGNR</name>
<comment type="caution">
    <text evidence="2">The sequence shown here is derived from an EMBL/GenBank/DDBJ whole genome shotgun (WGS) entry which is preliminary data.</text>
</comment>
<feature type="region of interest" description="Disordered" evidence="1">
    <location>
        <begin position="86"/>
        <end position="123"/>
    </location>
</feature>